<dbReference type="Proteomes" id="UP000095282">
    <property type="component" value="Unplaced"/>
</dbReference>
<sequence>MSKPVSVSRSGTKIRPLLKLSLFRVSLEAAMTFLRAVVNSCLFGSSSPSSPSQFHGFCFFCDIYSSHQTIFDQKTSPVQRPGSLGQRPGQRPGLLIQRPGQRPGWLIQRPGQRPGWQVQRPGQRPGSLKQRPGWQVQRPGWLIQRPGQRPGSSTMPNVRDIKRMQ</sequence>
<proteinExistence type="predicted"/>
<reference evidence="3" key="1">
    <citation type="submission" date="2016-11" db="UniProtKB">
        <authorList>
            <consortium name="WormBaseParasite"/>
        </authorList>
    </citation>
    <scope>IDENTIFICATION</scope>
</reference>
<dbReference type="WBParaSite" id="Csp11.Scaffold629.g12020.t1">
    <property type="protein sequence ID" value="Csp11.Scaffold629.g12020.t1"/>
    <property type="gene ID" value="Csp11.Scaffold629.g12020"/>
</dbReference>
<evidence type="ECO:0000313" key="3">
    <source>
        <dbReference type="WBParaSite" id="Csp11.Scaffold629.g12020.t1"/>
    </source>
</evidence>
<accession>A0A1I7TUV7</accession>
<organism evidence="2 3">
    <name type="scientific">Caenorhabditis tropicalis</name>
    <dbReference type="NCBI Taxonomy" id="1561998"/>
    <lineage>
        <taxon>Eukaryota</taxon>
        <taxon>Metazoa</taxon>
        <taxon>Ecdysozoa</taxon>
        <taxon>Nematoda</taxon>
        <taxon>Chromadorea</taxon>
        <taxon>Rhabditida</taxon>
        <taxon>Rhabditina</taxon>
        <taxon>Rhabditomorpha</taxon>
        <taxon>Rhabditoidea</taxon>
        <taxon>Rhabditidae</taxon>
        <taxon>Peloderinae</taxon>
        <taxon>Caenorhabditis</taxon>
    </lineage>
</organism>
<keyword evidence="2" id="KW-1185">Reference proteome</keyword>
<evidence type="ECO:0000313" key="2">
    <source>
        <dbReference type="Proteomes" id="UP000095282"/>
    </source>
</evidence>
<evidence type="ECO:0000256" key="1">
    <source>
        <dbReference type="SAM" id="MobiDB-lite"/>
    </source>
</evidence>
<dbReference type="AlphaFoldDB" id="A0A1I7TUV7"/>
<name>A0A1I7TUV7_9PELO</name>
<protein>
    <submittedName>
        <fullName evidence="3">Secreted protein</fullName>
    </submittedName>
</protein>
<feature type="region of interest" description="Disordered" evidence="1">
    <location>
        <begin position="75"/>
        <end position="165"/>
    </location>
</feature>